<reference evidence="10 11" key="2">
    <citation type="submission" date="2019-01" db="EMBL/GenBank/DDBJ databases">
        <title>Motilimonas pumilus sp. nov., isolated from the gut of sea cucumber (Apostichopus japonicus).</title>
        <authorList>
            <person name="Wang F.-Q."/>
            <person name="Ren L.-H."/>
            <person name="Lin Y.-W."/>
            <person name="Sun G.-H."/>
            <person name="Du Z.-J."/>
            <person name="Zhao J.-X."/>
            <person name="Liu X.-J."/>
            <person name="Liu L.-J."/>
        </authorList>
    </citation>
    <scope>NUCLEOTIDE SEQUENCE [LARGE SCALE GENOMIC DNA]</scope>
    <source>
        <strain evidence="10 11">PLHSC7-2</strain>
    </source>
</reference>
<dbReference type="Proteomes" id="UP000283255">
    <property type="component" value="Unassembled WGS sequence"/>
</dbReference>
<dbReference type="InterPro" id="IPR036263">
    <property type="entry name" value="Chorismate_II_sf"/>
</dbReference>
<dbReference type="Pfam" id="PF00800">
    <property type="entry name" value="PDT"/>
    <property type="match status" value="1"/>
</dbReference>
<dbReference type="PROSITE" id="PS00858">
    <property type="entry name" value="PREPHENATE_DEHYDR_2"/>
    <property type="match status" value="1"/>
</dbReference>
<dbReference type="InterPro" id="IPR001086">
    <property type="entry name" value="Preph_deHydtase"/>
</dbReference>
<evidence type="ECO:0000256" key="5">
    <source>
        <dbReference type="ARBA" id="ARBA00023239"/>
    </source>
</evidence>
<dbReference type="InterPro" id="IPR010952">
    <property type="entry name" value="CM_P_1"/>
</dbReference>
<evidence type="ECO:0000256" key="4">
    <source>
        <dbReference type="ARBA" id="ARBA00023222"/>
    </source>
</evidence>
<dbReference type="SMART" id="SM00830">
    <property type="entry name" value="CM_2"/>
    <property type="match status" value="1"/>
</dbReference>
<evidence type="ECO:0000256" key="2">
    <source>
        <dbReference type="ARBA" id="ARBA00022605"/>
    </source>
</evidence>
<dbReference type="GO" id="GO:0046417">
    <property type="term" value="P:chorismate metabolic process"/>
    <property type="evidence" value="ECO:0007669"/>
    <property type="project" value="InterPro"/>
</dbReference>
<name>A0A418YJX0_9GAMM</name>
<evidence type="ECO:0000259" key="9">
    <source>
        <dbReference type="PROSITE" id="PS51671"/>
    </source>
</evidence>
<dbReference type="PROSITE" id="PS51171">
    <property type="entry name" value="PREPHENATE_DEHYDR_3"/>
    <property type="match status" value="1"/>
</dbReference>
<dbReference type="InterPro" id="IPR036979">
    <property type="entry name" value="CM_dom_sf"/>
</dbReference>
<feature type="domain" description="ACT" evidence="9">
    <location>
        <begin position="307"/>
        <end position="384"/>
    </location>
</feature>
<gene>
    <name evidence="10" type="ORF">D1Z90_00665</name>
</gene>
<keyword evidence="4" id="KW-0584">Phenylalanine biosynthesis</keyword>
<dbReference type="Gene3D" id="1.20.59.10">
    <property type="entry name" value="Chorismate mutase"/>
    <property type="match status" value="1"/>
</dbReference>
<dbReference type="UniPathway" id="UPA00121">
    <property type="reaction ID" value="UER00345"/>
</dbReference>
<feature type="domain" description="Prephenate dehydratase" evidence="8">
    <location>
        <begin position="115"/>
        <end position="293"/>
    </location>
</feature>
<keyword evidence="5" id="KW-0456">Lyase</keyword>
<dbReference type="CDD" id="cd04905">
    <property type="entry name" value="ACT_CM-PDT"/>
    <property type="match status" value="1"/>
</dbReference>
<dbReference type="Pfam" id="PF01817">
    <property type="entry name" value="CM_2"/>
    <property type="match status" value="1"/>
</dbReference>
<dbReference type="EMBL" id="QZCH01000001">
    <property type="protein sequence ID" value="RJG51281.1"/>
    <property type="molecule type" value="Genomic_DNA"/>
</dbReference>
<evidence type="ECO:0000256" key="3">
    <source>
        <dbReference type="ARBA" id="ARBA00023141"/>
    </source>
</evidence>
<dbReference type="SUPFAM" id="SSF55021">
    <property type="entry name" value="ACT-like"/>
    <property type="match status" value="1"/>
</dbReference>
<dbReference type="NCBIfam" id="TIGR01797">
    <property type="entry name" value="CM_P_1"/>
    <property type="match status" value="1"/>
</dbReference>
<dbReference type="Gene3D" id="3.30.70.260">
    <property type="match status" value="1"/>
</dbReference>
<dbReference type="InterPro" id="IPR002912">
    <property type="entry name" value="ACT_dom"/>
</dbReference>
<protein>
    <submittedName>
        <fullName evidence="10">Chorismate mutase</fullName>
        <ecNumber evidence="10">5.4.99.5</ecNumber>
    </submittedName>
</protein>
<evidence type="ECO:0000256" key="6">
    <source>
        <dbReference type="ARBA" id="ARBA00047848"/>
    </source>
</evidence>
<sequence length="629" mass="69152">MINLPLGRFIFLDKNMLSLEQIRQEITALDQALLTLLAKRKAIAIDVARSKQATTKPVRDIEREQALLIRLIKQGAELGLEATYITQIYHTILEDSVRSQQVYLQQQVNANNNSRLTLSYVADSEALHAANNFYQQRKTPISLAPAAHFQACFEQVEQGTADAAILPIESSSAGSINQVYDLLQHTQLAITGEIVCQQNHCIYSNHNVGLDQVEKIYTTPEAYSQADQCLLPYQDKIHYLSATSKGITELTKAREPVALLASDLHPGVEDLSLIKAKVNNQADSLSRYIIVAKQSIQVASQVPAKTTLVVSTGQQAGALLTVLSVFNQHQLPMTKLESRPVKGQPWQEVFYIDLAANLDDLAMQQAFAEIQPLTHHFKILGCYPSHEVAATQLPSQAYVDLSLQQSKEQDASAAQHPLSEITQHQHCVLVSLQGNDIEQLKQDCQQLKQAGSHGIVFSLEGHHDVTNMAQLLAELKHTCQQLHMPLGVAITAPVQIDAANKFAQFATLPWSDNMDTISACCNKLSIATAVKVAPDTAAASWLAQCQKLNTSGNQRLFAYINETAKVNDLNCVSELTAQGLFKLPLLDQDAITHATRCGKLGAHLELSLRRDNQGQLEVSALTNILAAIY</sequence>
<feature type="domain" description="Chorismate mutase" evidence="7">
    <location>
        <begin position="13"/>
        <end position="104"/>
    </location>
</feature>
<keyword evidence="10" id="KW-0413">Isomerase</keyword>
<dbReference type="PANTHER" id="PTHR21022:SF19">
    <property type="entry name" value="PREPHENATE DEHYDRATASE-RELATED"/>
    <property type="match status" value="1"/>
</dbReference>
<dbReference type="InterPro" id="IPR045865">
    <property type="entry name" value="ACT-like_dom_sf"/>
</dbReference>
<dbReference type="GO" id="GO:0004664">
    <property type="term" value="F:prephenate dehydratase activity"/>
    <property type="evidence" value="ECO:0007669"/>
    <property type="project" value="UniProtKB-EC"/>
</dbReference>
<comment type="pathway">
    <text evidence="1">Amino-acid biosynthesis; L-phenylalanine biosynthesis; phenylpyruvate from prephenate: step 1/1.</text>
</comment>
<dbReference type="GO" id="GO:0009094">
    <property type="term" value="P:L-phenylalanine biosynthetic process"/>
    <property type="evidence" value="ECO:0007669"/>
    <property type="project" value="UniProtKB-UniPathway"/>
</dbReference>
<reference evidence="10 11" key="1">
    <citation type="submission" date="2018-09" db="EMBL/GenBank/DDBJ databases">
        <authorList>
            <person name="Wang F."/>
        </authorList>
    </citation>
    <scope>NUCLEOTIDE SEQUENCE [LARGE SCALE GENOMIC DNA]</scope>
    <source>
        <strain evidence="10 11">PLHSC7-2</strain>
    </source>
</reference>
<dbReference type="PANTHER" id="PTHR21022">
    <property type="entry name" value="PREPHENATE DEHYDRATASE P PROTEIN"/>
    <property type="match status" value="1"/>
</dbReference>
<evidence type="ECO:0000259" key="8">
    <source>
        <dbReference type="PROSITE" id="PS51171"/>
    </source>
</evidence>
<keyword evidence="2" id="KW-0028">Amino-acid biosynthesis</keyword>
<dbReference type="EC" id="5.4.99.5" evidence="10"/>
<evidence type="ECO:0000259" key="7">
    <source>
        <dbReference type="PROSITE" id="PS51168"/>
    </source>
</evidence>
<dbReference type="PROSITE" id="PS51168">
    <property type="entry name" value="CHORISMATE_MUT_2"/>
    <property type="match status" value="1"/>
</dbReference>
<dbReference type="SUPFAM" id="SSF53850">
    <property type="entry name" value="Periplasmic binding protein-like II"/>
    <property type="match status" value="1"/>
</dbReference>
<evidence type="ECO:0000256" key="1">
    <source>
        <dbReference type="ARBA" id="ARBA00004741"/>
    </source>
</evidence>
<dbReference type="Gene3D" id="3.40.190.10">
    <property type="entry name" value="Periplasmic binding protein-like II"/>
    <property type="match status" value="2"/>
</dbReference>
<dbReference type="SUPFAM" id="SSF48600">
    <property type="entry name" value="Chorismate mutase II"/>
    <property type="match status" value="1"/>
</dbReference>
<keyword evidence="11" id="KW-1185">Reference proteome</keyword>
<dbReference type="InterPro" id="IPR002701">
    <property type="entry name" value="CM_II_prokaryot"/>
</dbReference>
<comment type="catalytic activity">
    <reaction evidence="6">
        <text>prephenate + H(+) = 3-phenylpyruvate + CO2 + H2O</text>
        <dbReference type="Rhea" id="RHEA:21648"/>
        <dbReference type="ChEBI" id="CHEBI:15377"/>
        <dbReference type="ChEBI" id="CHEBI:15378"/>
        <dbReference type="ChEBI" id="CHEBI:16526"/>
        <dbReference type="ChEBI" id="CHEBI:18005"/>
        <dbReference type="ChEBI" id="CHEBI:29934"/>
        <dbReference type="EC" id="4.2.1.51"/>
    </reaction>
</comment>
<keyword evidence="3" id="KW-0057">Aromatic amino acid biosynthesis</keyword>
<comment type="caution">
    <text evidence="10">The sequence shown here is derived from an EMBL/GenBank/DDBJ whole genome shotgun (WGS) entry which is preliminary data.</text>
</comment>
<proteinExistence type="predicted"/>
<dbReference type="InterPro" id="IPR018528">
    <property type="entry name" value="Preph_deHydtase_CS"/>
</dbReference>
<organism evidence="10 11">
    <name type="scientific">Motilimonas pumila</name>
    <dbReference type="NCBI Taxonomy" id="2303987"/>
    <lineage>
        <taxon>Bacteria</taxon>
        <taxon>Pseudomonadati</taxon>
        <taxon>Pseudomonadota</taxon>
        <taxon>Gammaproteobacteria</taxon>
        <taxon>Alteromonadales</taxon>
        <taxon>Alteromonadales genera incertae sedis</taxon>
        <taxon>Motilimonas</taxon>
    </lineage>
</organism>
<dbReference type="AlphaFoldDB" id="A0A418YJX0"/>
<dbReference type="PROSITE" id="PS51671">
    <property type="entry name" value="ACT"/>
    <property type="match status" value="1"/>
</dbReference>
<dbReference type="GO" id="GO:0005737">
    <property type="term" value="C:cytoplasm"/>
    <property type="evidence" value="ECO:0007669"/>
    <property type="project" value="InterPro"/>
</dbReference>
<evidence type="ECO:0000313" key="11">
    <source>
        <dbReference type="Proteomes" id="UP000283255"/>
    </source>
</evidence>
<evidence type="ECO:0000313" key="10">
    <source>
        <dbReference type="EMBL" id="RJG51281.1"/>
    </source>
</evidence>
<dbReference type="GO" id="GO:0004106">
    <property type="term" value="F:chorismate mutase activity"/>
    <property type="evidence" value="ECO:0007669"/>
    <property type="project" value="UniProtKB-EC"/>
</dbReference>
<accession>A0A418YJX0</accession>